<evidence type="ECO:0000256" key="1">
    <source>
        <dbReference type="SAM" id="MobiDB-lite"/>
    </source>
</evidence>
<gene>
    <name evidence="2" type="ORF">IPOD504_LOCUS6342</name>
</gene>
<keyword evidence="3" id="KW-1185">Reference proteome</keyword>
<feature type="region of interest" description="Disordered" evidence="1">
    <location>
        <begin position="1"/>
        <end position="33"/>
    </location>
</feature>
<evidence type="ECO:0000313" key="2">
    <source>
        <dbReference type="EMBL" id="CAH2048748.1"/>
    </source>
</evidence>
<evidence type="ECO:0000313" key="3">
    <source>
        <dbReference type="Proteomes" id="UP000837857"/>
    </source>
</evidence>
<name>A0ABN8I8S1_9NEOP</name>
<dbReference type="Proteomes" id="UP000837857">
    <property type="component" value="Chromosome 18"/>
</dbReference>
<organism evidence="2 3">
    <name type="scientific">Iphiclides podalirius</name>
    <name type="common">scarce swallowtail</name>
    <dbReference type="NCBI Taxonomy" id="110791"/>
    <lineage>
        <taxon>Eukaryota</taxon>
        <taxon>Metazoa</taxon>
        <taxon>Ecdysozoa</taxon>
        <taxon>Arthropoda</taxon>
        <taxon>Hexapoda</taxon>
        <taxon>Insecta</taxon>
        <taxon>Pterygota</taxon>
        <taxon>Neoptera</taxon>
        <taxon>Endopterygota</taxon>
        <taxon>Lepidoptera</taxon>
        <taxon>Glossata</taxon>
        <taxon>Ditrysia</taxon>
        <taxon>Papilionoidea</taxon>
        <taxon>Papilionidae</taxon>
        <taxon>Papilioninae</taxon>
        <taxon>Iphiclides</taxon>
    </lineage>
</organism>
<accession>A0ABN8I8S1</accession>
<reference evidence="2" key="1">
    <citation type="submission" date="2022-03" db="EMBL/GenBank/DDBJ databases">
        <authorList>
            <person name="Martin H S."/>
        </authorList>
    </citation>
    <scope>NUCLEOTIDE SEQUENCE</scope>
</reference>
<feature type="compositionally biased region" description="Pro residues" evidence="1">
    <location>
        <begin position="1"/>
        <end position="11"/>
    </location>
</feature>
<feature type="non-terminal residue" evidence="2">
    <location>
        <position position="102"/>
    </location>
</feature>
<dbReference type="EMBL" id="OW152830">
    <property type="protein sequence ID" value="CAH2048748.1"/>
    <property type="molecule type" value="Genomic_DNA"/>
</dbReference>
<protein>
    <submittedName>
        <fullName evidence="2">Uncharacterized protein</fullName>
    </submittedName>
</protein>
<sequence length="102" mass="11297">MRARPSAPPELPASKVCRDAASNSGHGGQWTRRRLEVQCRDSIVRGRRHRDSISPGLSRSRGHPPNEIRLIVAAMVTLSRPPSRRYQSVEFAPVSAPAVYLT</sequence>
<proteinExistence type="predicted"/>